<dbReference type="InterPro" id="IPR001810">
    <property type="entry name" value="F-box_dom"/>
</dbReference>
<evidence type="ECO:0000313" key="4">
    <source>
        <dbReference type="Proteomes" id="UP001206925"/>
    </source>
</evidence>
<protein>
    <submittedName>
        <fullName evidence="3">Uncharacterized protein</fullName>
    </submittedName>
</protein>
<dbReference type="AlphaFoldDB" id="A0AAD5BLD5"/>
<dbReference type="EMBL" id="JAMZMK010012225">
    <property type="protein sequence ID" value="KAI7724418.1"/>
    <property type="molecule type" value="Genomic_DNA"/>
</dbReference>
<dbReference type="InterPro" id="IPR053781">
    <property type="entry name" value="F-box_AtFBL13-like"/>
</dbReference>
<organism evidence="3 4">
    <name type="scientific">Ambrosia artemisiifolia</name>
    <name type="common">Common ragweed</name>
    <dbReference type="NCBI Taxonomy" id="4212"/>
    <lineage>
        <taxon>Eukaryota</taxon>
        <taxon>Viridiplantae</taxon>
        <taxon>Streptophyta</taxon>
        <taxon>Embryophyta</taxon>
        <taxon>Tracheophyta</taxon>
        <taxon>Spermatophyta</taxon>
        <taxon>Magnoliopsida</taxon>
        <taxon>eudicotyledons</taxon>
        <taxon>Gunneridae</taxon>
        <taxon>Pentapetalae</taxon>
        <taxon>asterids</taxon>
        <taxon>campanulids</taxon>
        <taxon>Asterales</taxon>
        <taxon>Asteraceae</taxon>
        <taxon>Asteroideae</taxon>
        <taxon>Heliantheae alliance</taxon>
        <taxon>Heliantheae</taxon>
        <taxon>Ambrosia</taxon>
    </lineage>
</organism>
<feature type="domain" description="FBD" evidence="2">
    <location>
        <begin position="335"/>
        <end position="405"/>
    </location>
</feature>
<dbReference type="Gene3D" id="1.20.1280.50">
    <property type="match status" value="1"/>
</dbReference>
<keyword evidence="4" id="KW-1185">Reference proteome</keyword>
<dbReference type="PANTHER" id="PTHR31639">
    <property type="entry name" value="F-BOX PROTEIN-LIKE"/>
    <property type="match status" value="1"/>
</dbReference>
<dbReference type="SUPFAM" id="SSF81383">
    <property type="entry name" value="F-box domain"/>
    <property type="match status" value="1"/>
</dbReference>
<dbReference type="InterPro" id="IPR055411">
    <property type="entry name" value="LRR_FXL15/At3g58940/PEG3-like"/>
</dbReference>
<gene>
    <name evidence="3" type="ORF">M8C21_016869</name>
</gene>
<dbReference type="Proteomes" id="UP001206925">
    <property type="component" value="Unassembled WGS sequence"/>
</dbReference>
<dbReference type="CDD" id="cd22160">
    <property type="entry name" value="F-box_AtFBL13-like"/>
    <property type="match status" value="1"/>
</dbReference>
<evidence type="ECO:0000259" key="1">
    <source>
        <dbReference type="SMART" id="SM00256"/>
    </source>
</evidence>
<dbReference type="Pfam" id="PF00646">
    <property type="entry name" value="F-box"/>
    <property type="match status" value="1"/>
</dbReference>
<feature type="domain" description="F-box" evidence="1">
    <location>
        <begin position="44"/>
        <end position="84"/>
    </location>
</feature>
<dbReference type="Pfam" id="PF24758">
    <property type="entry name" value="LRR_At5g56370"/>
    <property type="match status" value="1"/>
</dbReference>
<proteinExistence type="predicted"/>
<evidence type="ECO:0000313" key="3">
    <source>
        <dbReference type="EMBL" id="KAI7724418.1"/>
    </source>
</evidence>
<sequence length="413" mass="48154">MCFGNYYVSRNQLLQHYIQQEHTEMKSKRMSKAERSSLDIISTLPQNILETILCRLPTKEAARTSILSREWRYTWTKISKLEFYVLTRIAGQDVGIRLIPFYDILQVLLWHQGLIHEFSLFMYHSTTDQDSFDFDQVVLHLTKNHAVKKLVLQGLNKLSWHKLPKSVFSLHHLTDLDLTYFVLDYQPIFNGFGSRLRSLSLSNVEISTKTLLHLLSNCPSLKTLALFIGESHLGGKDCTVIELFKCLPMIEHLSTFGDVFEWLVLDSVPQGLPTLLLHLKYFCFKNMWFDCGNGLAFLLVLTKCSPNLKKIKLEINFHETCYKEHPAVVWEEYSDVWLEHLNELEIISFGHLKQEIEFVKFILARSPKLSKVSLRSMRCEKERLEMLQALLRAPRASHNLCLTVPLKYARSFR</sequence>
<dbReference type="PANTHER" id="PTHR31639:SF315">
    <property type="entry name" value="LEUCINE-RICH REPEAT DOMAIN SUPERFAMILY, F-BOX-LIKE DOMAIN SUPERFAMILY"/>
    <property type="match status" value="1"/>
</dbReference>
<dbReference type="SMART" id="SM00579">
    <property type="entry name" value="FBD"/>
    <property type="match status" value="1"/>
</dbReference>
<evidence type="ECO:0000259" key="2">
    <source>
        <dbReference type="SMART" id="SM00579"/>
    </source>
</evidence>
<dbReference type="InterPro" id="IPR036047">
    <property type="entry name" value="F-box-like_dom_sf"/>
</dbReference>
<reference evidence="3" key="1">
    <citation type="submission" date="2022-06" db="EMBL/GenBank/DDBJ databases">
        <title>Uncovering the hologenomic basis of an extraordinary plant invasion.</title>
        <authorList>
            <person name="Bieker V.C."/>
            <person name="Martin M.D."/>
            <person name="Gilbert T."/>
            <person name="Hodgins K."/>
            <person name="Battlay P."/>
            <person name="Petersen B."/>
            <person name="Wilson J."/>
        </authorList>
    </citation>
    <scope>NUCLEOTIDE SEQUENCE</scope>
    <source>
        <strain evidence="3">AA19_3_7</strain>
        <tissue evidence="3">Leaf</tissue>
    </source>
</reference>
<comment type="caution">
    <text evidence="3">The sequence shown here is derived from an EMBL/GenBank/DDBJ whole genome shotgun (WGS) entry which is preliminary data.</text>
</comment>
<dbReference type="SUPFAM" id="SSF52047">
    <property type="entry name" value="RNI-like"/>
    <property type="match status" value="1"/>
</dbReference>
<dbReference type="SMART" id="SM00256">
    <property type="entry name" value="FBOX"/>
    <property type="match status" value="1"/>
</dbReference>
<dbReference type="InterPro" id="IPR032675">
    <property type="entry name" value="LRR_dom_sf"/>
</dbReference>
<dbReference type="InterPro" id="IPR006566">
    <property type="entry name" value="FBD"/>
</dbReference>
<accession>A0AAD5BLD5</accession>
<name>A0AAD5BLD5_AMBAR</name>
<dbReference type="Gene3D" id="3.80.10.10">
    <property type="entry name" value="Ribonuclease Inhibitor"/>
    <property type="match status" value="1"/>
</dbReference>